<dbReference type="Proteomes" id="UP001175271">
    <property type="component" value="Unassembled WGS sequence"/>
</dbReference>
<reference evidence="3" key="1">
    <citation type="submission" date="2023-06" db="EMBL/GenBank/DDBJ databases">
        <title>Genomic analysis of the entomopathogenic nematode Steinernema hermaphroditum.</title>
        <authorList>
            <person name="Schwarz E.M."/>
            <person name="Heppert J.K."/>
            <person name="Baniya A."/>
            <person name="Schwartz H.T."/>
            <person name="Tan C.-H."/>
            <person name="Antoshechkin I."/>
            <person name="Sternberg P.W."/>
            <person name="Goodrich-Blair H."/>
            <person name="Dillman A.R."/>
        </authorList>
    </citation>
    <scope>NUCLEOTIDE SEQUENCE</scope>
    <source>
        <strain evidence="3">PS9179</strain>
        <tissue evidence="3">Whole animal</tissue>
    </source>
</reference>
<evidence type="ECO:0000256" key="2">
    <source>
        <dbReference type="SAM" id="SignalP"/>
    </source>
</evidence>
<name>A0AA39HCD0_9BILA</name>
<feature type="region of interest" description="Disordered" evidence="1">
    <location>
        <begin position="20"/>
        <end position="46"/>
    </location>
</feature>
<dbReference type="EMBL" id="JAUCMV010000004">
    <property type="protein sequence ID" value="KAK0402099.1"/>
    <property type="molecule type" value="Genomic_DNA"/>
</dbReference>
<proteinExistence type="predicted"/>
<feature type="signal peptide" evidence="2">
    <location>
        <begin position="1"/>
        <end position="19"/>
    </location>
</feature>
<gene>
    <name evidence="3" type="ORF">QR680_016145</name>
</gene>
<evidence type="ECO:0000256" key="1">
    <source>
        <dbReference type="SAM" id="MobiDB-lite"/>
    </source>
</evidence>
<dbReference type="AlphaFoldDB" id="A0AA39HCD0"/>
<sequence length="129" mass="13781">MYRVVLLSALLVVSAIAQGNNPKAQGRHDNGNHYGQLKHKNSAESTVSVAPVVTEIPVVKGIASEAPIVSEAPVSEDIIESVTAGFSALPSVALKNASSEEFESRERKHPKHIPSVRSHERRNNASPSP</sequence>
<evidence type="ECO:0000313" key="4">
    <source>
        <dbReference type="Proteomes" id="UP001175271"/>
    </source>
</evidence>
<evidence type="ECO:0000313" key="3">
    <source>
        <dbReference type="EMBL" id="KAK0402099.1"/>
    </source>
</evidence>
<comment type="caution">
    <text evidence="3">The sequence shown here is derived from an EMBL/GenBank/DDBJ whole genome shotgun (WGS) entry which is preliminary data.</text>
</comment>
<organism evidence="3 4">
    <name type="scientific">Steinernema hermaphroditum</name>
    <dbReference type="NCBI Taxonomy" id="289476"/>
    <lineage>
        <taxon>Eukaryota</taxon>
        <taxon>Metazoa</taxon>
        <taxon>Ecdysozoa</taxon>
        <taxon>Nematoda</taxon>
        <taxon>Chromadorea</taxon>
        <taxon>Rhabditida</taxon>
        <taxon>Tylenchina</taxon>
        <taxon>Panagrolaimomorpha</taxon>
        <taxon>Strongyloidoidea</taxon>
        <taxon>Steinernematidae</taxon>
        <taxon>Steinernema</taxon>
    </lineage>
</organism>
<keyword evidence="4" id="KW-1185">Reference proteome</keyword>
<feature type="region of interest" description="Disordered" evidence="1">
    <location>
        <begin position="97"/>
        <end position="129"/>
    </location>
</feature>
<accession>A0AA39HCD0</accession>
<protein>
    <submittedName>
        <fullName evidence="3">Uncharacterized protein</fullName>
    </submittedName>
</protein>
<keyword evidence="2" id="KW-0732">Signal</keyword>
<feature type="chain" id="PRO_5041302947" evidence="2">
    <location>
        <begin position="20"/>
        <end position="129"/>
    </location>
</feature>